<dbReference type="Proteomes" id="UP000634011">
    <property type="component" value="Unassembled WGS sequence"/>
</dbReference>
<dbReference type="AlphaFoldDB" id="A0A923HFJ4"/>
<dbReference type="RefSeq" id="WP_186911380.1">
    <property type="nucleotide sequence ID" value="NZ_JACOFV010000003.1"/>
</dbReference>
<feature type="transmembrane region" description="Helical" evidence="1">
    <location>
        <begin position="93"/>
        <end position="119"/>
    </location>
</feature>
<feature type="transmembrane region" description="Helical" evidence="1">
    <location>
        <begin position="31"/>
        <end position="56"/>
    </location>
</feature>
<feature type="transmembrane region" description="Helical" evidence="1">
    <location>
        <begin position="219"/>
        <end position="240"/>
    </location>
</feature>
<keyword evidence="1" id="KW-0472">Membrane</keyword>
<keyword evidence="3" id="KW-1185">Reference proteome</keyword>
<dbReference type="NCBIfam" id="NF041043">
    <property type="entry name" value="BPSS1780_fam"/>
    <property type="match status" value="1"/>
</dbReference>
<sequence length="257" mass="28479">MNPVTPSTGLLWVKRGFILFRQQPAEMLTLFFTYMFIVMGLGLIPIAGEFLPLMLIPVFSMSFMQACDQIENGVKVYPNLLMLGFRSEALGRLLTLGIFYVLAVALAIFVSSLVDGGALFDFLSSQKPIDPKVAPDERIFLGMLVAVLTYLLPLMAFWFAAPLIMWKKMSVGKALFYSFFSVKRAGKAFLLYGAAWMLIAGILPALVSVMIAVIFGDPIVVMLTMLPMSALLTTILYCSFYPTYLDIFGKPEISIQA</sequence>
<feature type="transmembrane region" description="Helical" evidence="1">
    <location>
        <begin position="189"/>
        <end position="213"/>
    </location>
</feature>
<evidence type="ECO:0000313" key="2">
    <source>
        <dbReference type="EMBL" id="MBC3861453.1"/>
    </source>
</evidence>
<evidence type="ECO:0000313" key="3">
    <source>
        <dbReference type="Proteomes" id="UP000634011"/>
    </source>
</evidence>
<protein>
    <recommendedName>
        <fullName evidence="4">Transmembrane protein</fullName>
    </recommendedName>
</protein>
<reference evidence="2" key="1">
    <citation type="submission" date="2020-08" db="EMBL/GenBank/DDBJ databases">
        <title>Novel species isolated from subtropical streams in China.</title>
        <authorList>
            <person name="Lu H."/>
        </authorList>
    </citation>
    <scope>NUCLEOTIDE SEQUENCE</scope>
    <source>
        <strain evidence="2">KACC 12607</strain>
    </source>
</reference>
<name>A0A923HFJ4_9BURK</name>
<keyword evidence="1" id="KW-1133">Transmembrane helix</keyword>
<feature type="transmembrane region" description="Helical" evidence="1">
    <location>
        <begin position="139"/>
        <end position="160"/>
    </location>
</feature>
<dbReference type="EMBL" id="JACOFV010000003">
    <property type="protein sequence ID" value="MBC3861453.1"/>
    <property type="molecule type" value="Genomic_DNA"/>
</dbReference>
<accession>A0A923HFJ4</accession>
<comment type="caution">
    <text evidence="2">The sequence shown here is derived from an EMBL/GenBank/DDBJ whole genome shotgun (WGS) entry which is preliminary data.</text>
</comment>
<evidence type="ECO:0008006" key="4">
    <source>
        <dbReference type="Google" id="ProtNLM"/>
    </source>
</evidence>
<proteinExistence type="predicted"/>
<dbReference type="InterPro" id="IPR047798">
    <property type="entry name" value="BPSS1780-like"/>
</dbReference>
<gene>
    <name evidence="2" type="ORF">H8K32_05015</name>
</gene>
<organism evidence="2 3">
    <name type="scientific">Undibacterium jejuense</name>
    <dbReference type="NCBI Taxonomy" id="1344949"/>
    <lineage>
        <taxon>Bacteria</taxon>
        <taxon>Pseudomonadati</taxon>
        <taxon>Pseudomonadota</taxon>
        <taxon>Betaproteobacteria</taxon>
        <taxon>Burkholderiales</taxon>
        <taxon>Oxalobacteraceae</taxon>
        <taxon>Undibacterium</taxon>
    </lineage>
</organism>
<keyword evidence="1" id="KW-0812">Transmembrane</keyword>
<evidence type="ECO:0000256" key="1">
    <source>
        <dbReference type="SAM" id="Phobius"/>
    </source>
</evidence>